<dbReference type="KEGG" id="dgr:6564147"/>
<keyword evidence="3" id="KW-0732">Signal</keyword>
<dbReference type="Proteomes" id="UP000001070">
    <property type="component" value="Unassembled WGS sequence"/>
</dbReference>
<dbReference type="PhylomeDB" id="B4JGV6"/>
<sequence>MFTKIFLFATLIAVSSAGLLPNRAVSSEDTFDAHPRYSFGYDVQDAVSGDVKSQKETRDGDMVKGQYSLNDADGYRRIVDYTADAKHGFSAVVRREPLSAAALVPVVAKQVKIPVLAAKKQPVQQVLVRNYATPTAVIHHASVAHVVQAAPAPTYVSHHVPALLKSPIHVAHPQTVSYVFQH</sequence>
<evidence type="ECO:0000256" key="1">
    <source>
        <dbReference type="ARBA" id="ARBA00022460"/>
    </source>
</evidence>
<keyword evidence="5" id="KW-1185">Reference proteome</keyword>
<evidence type="ECO:0000313" key="5">
    <source>
        <dbReference type="Proteomes" id="UP000001070"/>
    </source>
</evidence>
<keyword evidence="1 2" id="KW-0193">Cuticle</keyword>
<dbReference type="HOGENOM" id="CLU_075165_1_1_1"/>
<evidence type="ECO:0000313" key="4">
    <source>
        <dbReference type="EMBL" id="EDV93734.1"/>
    </source>
</evidence>
<dbReference type="OrthoDB" id="7394989at2759"/>
<protein>
    <submittedName>
        <fullName evidence="4">GH18125</fullName>
    </submittedName>
</protein>
<proteinExistence type="predicted"/>
<name>B4JGV6_DROGR</name>
<dbReference type="PRINTS" id="PR00947">
    <property type="entry name" value="CUTICLE"/>
</dbReference>
<dbReference type="EMBL" id="CH916369">
    <property type="protein sequence ID" value="EDV93734.1"/>
    <property type="molecule type" value="Genomic_DNA"/>
</dbReference>
<dbReference type="InParanoid" id="B4JGV6"/>
<dbReference type="AlphaFoldDB" id="B4JGV6"/>
<dbReference type="PROSITE" id="PS51155">
    <property type="entry name" value="CHIT_BIND_RR_2"/>
    <property type="match status" value="1"/>
</dbReference>
<gene>
    <name evidence="4" type="primary">Dgri\GH18125</name>
    <name evidence="4" type="ORF">Dgri_GH18125</name>
</gene>
<dbReference type="PANTHER" id="PTHR12236">
    <property type="entry name" value="STRUCTURAL CONTITUENT OF CUTICLE"/>
    <property type="match status" value="1"/>
</dbReference>
<feature type="chain" id="PRO_5002812220" evidence="3">
    <location>
        <begin position="18"/>
        <end position="182"/>
    </location>
</feature>
<dbReference type="OMA" id="KTTVHHA"/>
<dbReference type="FunCoup" id="B4JGV6">
    <property type="interactions" value="19"/>
</dbReference>
<dbReference type="InterPro" id="IPR031311">
    <property type="entry name" value="CHIT_BIND_RR_consensus"/>
</dbReference>
<accession>B4JGV6</accession>
<evidence type="ECO:0000256" key="3">
    <source>
        <dbReference type="SAM" id="SignalP"/>
    </source>
</evidence>
<dbReference type="Pfam" id="PF00379">
    <property type="entry name" value="Chitin_bind_4"/>
    <property type="match status" value="1"/>
</dbReference>
<dbReference type="eggNOG" id="ENOG502TDXQ">
    <property type="taxonomic scope" value="Eukaryota"/>
</dbReference>
<dbReference type="PROSITE" id="PS00233">
    <property type="entry name" value="CHIT_BIND_RR_1"/>
    <property type="match status" value="1"/>
</dbReference>
<dbReference type="GO" id="GO:0042302">
    <property type="term" value="F:structural constituent of cuticle"/>
    <property type="evidence" value="ECO:0007669"/>
    <property type="project" value="UniProtKB-UniRule"/>
</dbReference>
<organism evidence="5">
    <name type="scientific">Drosophila grimshawi</name>
    <name type="common">Hawaiian fruit fly</name>
    <name type="synonym">Idiomyia grimshawi</name>
    <dbReference type="NCBI Taxonomy" id="7222"/>
    <lineage>
        <taxon>Eukaryota</taxon>
        <taxon>Metazoa</taxon>
        <taxon>Ecdysozoa</taxon>
        <taxon>Arthropoda</taxon>
        <taxon>Hexapoda</taxon>
        <taxon>Insecta</taxon>
        <taxon>Pterygota</taxon>
        <taxon>Neoptera</taxon>
        <taxon>Endopterygota</taxon>
        <taxon>Diptera</taxon>
        <taxon>Brachycera</taxon>
        <taxon>Muscomorpha</taxon>
        <taxon>Ephydroidea</taxon>
        <taxon>Drosophilidae</taxon>
        <taxon>Drosophila</taxon>
        <taxon>Hawaiian Drosophila</taxon>
    </lineage>
</organism>
<dbReference type="PANTHER" id="PTHR12236:SF86">
    <property type="entry name" value="CCP84AC-RELATED"/>
    <property type="match status" value="1"/>
</dbReference>
<reference evidence="4 5" key="1">
    <citation type="journal article" date="2007" name="Nature">
        <title>Evolution of genes and genomes on the Drosophila phylogeny.</title>
        <authorList>
            <consortium name="Drosophila 12 Genomes Consortium"/>
            <person name="Clark A.G."/>
            <person name="Eisen M.B."/>
            <person name="Smith D.R."/>
            <person name="Bergman C.M."/>
            <person name="Oliver B."/>
            <person name="Markow T.A."/>
            <person name="Kaufman T.C."/>
            <person name="Kellis M."/>
            <person name="Gelbart W."/>
            <person name="Iyer V.N."/>
            <person name="Pollard D.A."/>
            <person name="Sackton T.B."/>
            <person name="Larracuente A.M."/>
            <person name="Singh N.D."/>
            <person name="Abad J.P."/>
            <person name="Abt D.N."/>
            <person name="Adryan B."/>
            <person name="Aguade M."/>
            <person name="Akashi H."/>
            <person name="Anderson W.W."/>
            <person name="Aquadro C.F."/>
            <person name="Ardell D.H."/>
            <person name="Arguello R."/>
            <person name="Artieri C.G."/>
            <person name="Barbash D.A."/>
            <person name="Barker D."/>
            <person name="Barsanti P."/>
            <person name="Batterham P."/>
            <person name="Batzoglou S."/>
            <person name="Begun D."/>
            <person name="Bhutkar A."/>
            <person name="Blanco E."/>
            <person name="Bosak S.A."/>
            <person name="Bradley R.K."/>
            <person name="Brand A.D."/>
            <person name="Brent M.R."/>
            <person name="Brooks A.N."/>
            <person name="Brown R.H."/>
            <person name="Butlin R.K."/>
            <person name="Caggese C."/>
            <person name="Calvi B.R."/>
            <person name="Bernardo de Carvalho A."/>
            <person name="Caspi A."/>
            <person name="Castrezana S."/>
            <person name="Celniker S.E."/>
            <person name="Chang J.L."/>
            <person name="Chapple C."/>
            <person name="Chatterji S."/>
            <person name="Chinwalla A."/>
            <person name="Civetta A."/>
            <person name="Clifton S.W."/>
            <person name="Comeron J.M."/>
            <person name="Costello J.C."/>
            <person name="Coyne J.A."/>
            <person name="Daub J."/>
            <person name="David R.G."/>
            <person name="Delcher A.L."/>
            <person name="Delehaunty K."/>
            <person name="Do C.B."/>
            <person name="Ebling H."/>
            <person name="Edwards K."/>
            <person name="Eickbush T."/>
            <person name="Evans J.D."/>
            <person name="Filipski A."/>
            <person name="Findeiss S."/>
            <person name="Freyhult E."/>
            <person name="Fulton L."/>
            <person name="Fulton R."/>
            <person name="Garcia A.C."/>
            <person name="Gardiner A."/>
            <person name="Garfield D.A."/>
            <person name="Garvin B.E."/>
            <person name="Gibson G."/>
            <person name="Gilbert D."/>
            <person name="Gnerre S."/>
            <person name="Godfrey J."/>
            <person name="Good R."/>
            <person name="Gotea V."/>
            <person name="Gravely B."/>
            <person name="Greenberg A.J."/>
            <person name="Griffiths-Jones S."/>
            <person name="Gross S."/>
            <person name="Guigo R."/>
            <person name="Gustafson E.A."/>
            <person name="Haerty W."/>
            <person name="Hahn M.W."/>
            <person name="Halligan D.L."/>
            <person name="Halpern A.L."/>
            <person name="Halter G.M."/>
            <person name="Han M.V."/>
            <person name="Heger A."/>
            <person name="Hillier L."/>
            <person name="Hinrichs A.S."/>
            <person name="Holmes I."/>
            <person name="Hoskins R.A."/>
            <person name="Hubisz M.J."/>
            <person name="Hultmark D."/>
            <person name="Huntley M.A."/>
            <person name="Jaffe D.B."/>
            <person name="Jagadeeshan S."/>
            <person name="Jeck W.R."/>
            <person name="Johnson J."/>
            <person name="Jones C.D."/>
            <person name="Jordan W.C."/>
            <person name="Karpen G.H."/>
            <person name="Kataoka E."/>
            <person name="Keightley P.D."/>
            <person name="Kheradpour P."/>
            <person name="Kirkness E.F."/>
            <person name="Koerich L.B."/>
            <person name="Kristiansen K."/>
            <person name="Kudrna D."/>
            <person name="Kulathinal R.J."/>
            <person name="Kumar S."/>
            <person name="Kwok R."/>
            <person name="Lander E."/>
            <person name="Langley C.H."/>
            <person name="Lapoint R."/>
            <person name="Lazzaro B.P."/>
            <person name="Lee S.J."/>
            <person name="Levesque L."/>
            <person name="Li R."/>
            <person name="Lin C.F."/>
            <person name="Lin M.F."/>
            <person name="Lindblad-Toh K."/>
            <person name="Llopart A."/>
            <person name="Long M."/>
            <person name="Low L."/>
            <person name="Lozovsky E."/>
            <person name="Lu J."/>
            <person name="Luo M."/>
            <person name="Machado C.A."/>
            <person name="Makalowski W."/>
            <person name="Marzo M."/>
            <person name="Matsuda M."/>
            <person name="Matzkin L."/>
            <person name="McAllister B."/>
            <person name="McBride C.S."/>
            <person name="McKernan B."/>
            <person name="McKernan K."/>
            <person name="Mendez-Lago M."/>
            <person name="Minx P."/>
            <person name="Mollenhauer M.U."/>
            <person name="Montooth K."/>
            <person name="Mount S.M."/>
            <person name="Mu X."/>
            <person name="Myers E."/>
            <person name="Negre B."/>
            <person name="Newfeld S."/>
            <person name="Nielsen R."/>
            <person name="Noor M.A."/>
            <person name="O'Grady P."/>
            <person name="Pachter L."/>
            <person name="Papaceit M."/>
            <person name="Parisi M.J."/>
            <person name="Parisi M."/>
            <person name="Parts L."/>
            <person name="Pedersen J.S."/>
            <person name="Pesole G."/>
            <person name="Phillippy A.M."/>
            <person name="Ponting C.P."/>
            <person name="Pop M."/>
            <person name="Porcelli D."/>
            <person name="Powell J.R."/>
            <person name="Prohaska S."/>
            <person name="Pruitt K."/>
            <person name="Puig M."/>
            <person name="Quesneville H."/>
            <person name="Ram K.R."/>
            <person name="Rand D."/>
            <person name="Rasmussen M.D."/>
            <person name="Reed L.K."/>
            <person name="Reenan R."/>
            <person name="Reily A."/>
            <person name="Remington K.A."/>
            <person name="Rieger T.T."/>
            <person name="Ritchie M.G."/>
            <person name="Robin C."/>
            <person name="Rogers Y.H."/>
            <person name="Rohde C."/>
            <person name="Rozas J."/>
            <person name="Rubenfield M.J."/>
            <person name="Ruiz A."/>
            <person name="Russo S."/>
            <person name="Salzberg S.L."/>
            <person name="Sanchez-Gracia A."/>
            <person name="Saranga D.J."/>
            <person name="Sato H."/>
            <person name="Schaeffer S.W."/>
            <person name="Schatz M.C."/>
            <person name="Schlenke T."/>
            <person name="Schwartz R."/>
            <person name="Segarra C."/>
            <person name="Singh R.S."/>
            <person name="Sirot L."/>
            <person name="Sirota M."/>
            <person name="Sisneros N.B."/>
            <person name="Smith C.D."/>
            <person name="Smith T.F."/>
            <person name="Spieth J."/>
            <person name="Stage D.E."/>
            <person name="Stark A."/>
            <person name="Stephan W."/>
            <person name="Strausberg R.L."/>
            <person name="Strempel S."/>
            <person name="Sturgill D."/>
            <person name="Sutton G."/>
            <person name="Sutton G.G."/>
            <person name="Tao W."/>
            <person name="Teichmann S."/>
            <person name="Tobari Y.N."/>
            <person name="Tomimura Y."/>
            <person name="Tsolas J.M."/>
            <person name="Valente V.L."/>
            <person name="Venter E."/>
            <person name="Venter J.C."/>
            <person name="Vicario S."/>
            <person name="Vieira F.G."/>
            <person name="Vilella A.J."/>
            <person name="Villasante A."/>
            <person name="Walenz B."/>
            <person name="Wang J."/>
            <person name="Wasserman M."/>
            <person name="Watts T."/>
            <person name="Wilson D."/>
            <person name="Wilson R.K."/>
            <person name="Wing R.A."/>
            <person name="Wolfner M.F."/>
            <person name="Wong A."/>
            <person name="Wong G.K."/>
            <person name="Wu C.I."/>
            <person name="Wu G."/>
            <person name="Yamamoto D."/>
            <person name="Yang H.P."/>
            <person name="Yang S.P."/>
            <person name="Yorke J.A."/>
            <person name="Yoshida K."/>
            <person name="Zdobnov E."/>
            <person name="Zhang P."/>
            <person name="Zhang Y."/>
            <person name="Zimin A.V."/>
            <person name="Baldwin J."/>
            <person name="Abdouelleil A."/>
            <person name="Abdulkadir J."/>
            <person name="Abebe A."/>
            <person name="Abera B."/>
            <person name="Abreu J."/>
            <person name="Acer S.C."/>
            <person name="Aftuck L."/>
            <person name="Alexander A."/>
            <person name="An P."/>
            <person name="Anderson E."/>
            <person name="Anderson S."/>
            <person name="Arachi H."/>
            <person name="Azer M."/>
            <person name="Bachantsang P."/>
            <person name="Barry A."/>
            <person name="Bayul T."/>
            <person name="Berlin A."/>
            <person name="Bessette D."/>
            <person name="Bloom T."/>
            <person name="Blye J."/>
            <person name="Boguslavskiy L."/>
            <person name="Bonnet C."/>
            <person name="Boukhgalter B."/>
            <person name="Bourzgui I."/>
            <person name="Brown A."/>
            <person name="Cahill P."/>
            <person name="Channer S."/>
            <person name="Cheshatsang Y."/>
            <person name="Chuda L."/>
            <person name="Citroen M."/>
            <person name="Collymore A."/>
            <person name="Cooke P."/>
            <person name="Costello M."/>
            <person name="D'Aco K."/>
            <person name="Daza R."/>
            <person name="De Haan G."/>
            <person name="DeGray S."/>
            <person name="DeMaso C."/>
            <person name="Dhargay N."/>
            <person name="Dooley K."/>
            <person name="Dooley E."/>
            <person name="Doricent M."/>
            <person name="Dorje P."/>
            <person name="Dorjee K."/>
            <person name="Dupes A."/>
            <person name="Elong R."/>
            <person name="Falk J."/>
            <person name="Farina A."/>
            <person name="Faro S."/>
            <person name="Ferguson D."/>
            <person name="Fisher S."/>
            <person name="Foley C.D."/>
            <person name="Franke A."/>
            <person name="Friedrich D."/>
            <person name="Gadbois L."/>
            <person name="Gearin G."/>
            <person name="Gearin C.R."/>
            <person name="Giannoukos G."/>
            <person name="Goode T."/>
            <person name="Graham J."/>
            <person name="Grandbois E."/>
            <person name="Grewal S."/>
            <person name="Gyaltsen K."/>
            <person name="Hafez N."/>
            <person name="Hagos B."/>
            <person name="Hall J."/>
            <person name="Henson C."/>
            <person name="Hollinger A."/>
            <person name="Honan T."/>
            <person name="Huard M.D."/>
            <person name="Hughes L."/>
            <person name="Hurhula B."/>
            <person name="Husby M.E."/>
            <person name="Kamat A."/>
            <person name="Kanga B."/>
            <person name="Kashin S."/>
            <person name="Khazanovich D."/>
            <person name="Kisner P."/>
            <person name="Lance K."/>
            <person name="Lara M."/>
            <person name="Lee W."/>
            <person name="Lennon N."/>
            <person name="Letendre F."/>
            <person name="LeVine R."/>
            <person name="Lipovsky A."/>
            <person name="Liu X."/>
            <person name="Liu J."/>
            <person name="Liu S."/>
            <person name="Lokyitsang T."/>
            <person name="Lokyitsang Y."/>
            <person name="Lubonja R."/>
            <person name="Lui A."/>
            <person name="MacDonald P."/>
            <person name="Magnisalis V."/>
            <person name="Maru K."/>
            <person name="Matthews C."/>
            <person name="McCusker W."/>
            <person name="McDonough S."/>
            <person name="Mehta T."/>
            <person name="Meldrim J."/>
            <person name="Meneus L."/>
            <person name="Mihai O."/>
            <person name="Mihalev A."/>
            <person name="Mihova T."/>
            <person name="Mittelman R."/>
            <person name="Mlenga V."/>
            <person name="Montmayeur A."/>
            <person name="Mulrain L."/>
            <person name="Navidi A."/>
            <person name="Naylor J."/>
            <person name="Negash T."/>
            <person name="Nguyen T."/>
            <person name="Nguyen N."/>
            <person name="Nicol R."/>
            <person name="Norbu C."/>
            <person name="Norbu N."/>
            <person name="Novod N."/>
            <person name="O'Neill B."/>
            <person name="Osman S."/>
            <person name="Markiewicz E."/>
            <person name="Oyono O.L."/>
            <person name="Patti C."/>
            <person name="Phunkhang P."/>
            <person name="Pierre F."/>
            <person name="Priest M."/>
            <person name="Raghuraman S."/>
            <person name="Rege F."/>
            <person name="Reyes R."/>
            <person name="Rise C."/>
            <person name="Rogov P."/>
            <person name="Ross K."/>
            <person name="Ryan E."/>
            <person name="Settipalli S."/>
            <person name="Shea T."/>
            <person name="Sherpa N."/>
            <person name="Shi L."/>
            <person name="Shih D."/>
            <person name="Sparrow T."/>
            <person name="Spaulding J."/>
            <person name="Stalker J."/>
            <person name="Stange-Thomann N."/>
            <person name="Stavropoulos S."/>
            <person name="Stone C."/>
            <person name="Strader C."/>
            <person name="Tesfaye S."/>
            <person name="Thomson T."/>
            <person name="Thoulutsang Y."/>
            <person name="Thoulutsang D."/>
            <person name="Topham K."/>
            <person name="Topping I."/>
            <person name="Tsamla T."/>
            <person name="Vassiliev H."/>
            <person name="Vo A."/>
            <person name="Wangchuk T."/>
            <person name="Wangdi T."/>
            <person name="Weiand M."/>
            <person name="Wilkinson J."/>
            <person name="Wilson A."/>
            <person name="Yadav S."/>
            <person name="Young G."/>
            <person name="Yu Q."/>
            <person name="Zembek L."/>
            <person name="Zhong D."/>
            <person name="Zimmer A."/>
            <person name="Zwirko Z."/>
            <person name="Jaffe D.B."/>
            <person name="Alvarez P."/>
            <person name="Brockman W."/>
            <person name="Butler J."/>
            <person name="Chin C."/>
            <person name="Gnerre S."/>
            <person name="Grabherr M."/>
            <person name="Kleber M."/>
            <person name="Mauceli E."/>
            <person name="MacCallum I."/>
        </authorList>
    </citation>
    <scope>NUCLEOTIDE SEQUENCE [LARGE SCALE GENOMIC DNA]</scope>
    <source>
        <strain evidence="5">Tucson 15287-2541.00</strain>
    </source>
</reference>
<dbReference type="STRING" id="7222.B4JGV6"/>
<evidence type="ECO:0000256" key="2">
    <source>
        <dbReference type="PROSITE-ProRule" id="PRU00497"/>
    </source>
</evidence>
<dbReference type="GO" id="GO:0031012">
    <property type="term" value="C:extracellular matrix"/>
    <property type="evidence" value="ECO:0007669"/>
    <property type="project" value="TreeGrafter"/>
</dbReference>
<feature type="signal peptide" evidence="3">
    <location>
        <begin position="1"/>
        <end position="17"/>
    </location>
</feature>
<dbReference type="GO" id="GO:0005615">
    <property type="term" value="C:extracellular space"/>
    <property type="evidence" value="ECO:0007669"/>
    <property type="project" value="TreeGrafter"/>
</dbReference>
<dbReference type="InterPro" id="IPR051217">
    <property type="entry name" value="Insect_Cuticle_Struc_Prot"/>
</dbReference>
<dbReference type="InterPro" id="IPR000618">
    <property type="entry name" value="Insect_cuticle"/>
</dbReference>